<reference evidence="2" key="1">
    <citation type="submission" date="2017-02" db="EMBL/GenBank/DDBJ databases">
        <authorList>
            <person name="Dridi B."/>
        </authorList>
    </citation>
    <scope>NUCLEOTIDE SEQUENCE [LARGE SCALE GENOMIC DNA]</scope>
    <source>
        <strain evidence="2">B Co 03.10</strain>
    </source>
</reference>
<evidence type="ECO:0000313" key="1">
    <source>
        <dbReference type="EMBL" id="SLM96815.1"/>
    </source>
</evidence>
<proteinExistence type="predicted"/>
<accession>A0A1X6XC86</accession>
<organism evidence="1 2">
    <name type="scientific">Brevibacterium yomogidense</name>
    <dbReference type="NCBI Taxonomy" id="946573"/>
    <lineage>
        <taxon>Bacteria</taxon>
        <taxon>Bacillati</taxon>
        <taxon>Actinomycetota</taxon>
        <taxon>Actinomycetes</taxon>
        <taxon>Micrococcales</taxon>
        <taxon>Brevibacteriaceae</taxon>
        <taxon>Brevibacterium</taxon>
    </lineage>
</organism>
<dbReference type="EMBL" id="FWFF01000009">
    <property type="protein sequence ID" value="SLM96815.1"/>
    <property type="molecule type" value="Genomic_DNA"/>
</dbReference>
<protein>
    <submittedName>
        <fullName evidence="1">Uncharacterized protein</fullName>
    </submittedName>
</protein>
<dbReference type="AlphaFoldDB" id="A0A1X6XC86"/>
<sequence>MGIVTGIEGAAAAVIEALEADRAVWVAQAGEIGAIVARSQDAQHVEWSSSSSGAFRDALAGWVRDGHDLMSLADDVIVAMTAHIDALREVVDALAAAAAAGGEGPGLPLPGLGNPVPFGGLL</sequence>
<name>A0A1X6XC86_9MICO</name>
<gene>
    <name evidence="1" type="ORF">FM105_06345</name>
</gene>
<keyword evidence="2" id="KW-1185">Reference proteome</keyword>
<dbReference type="Proteomes" id="UP000196581">
    <property type="component" value="Unassembled WGS sequence"/>
</dbReference>
<evidence type="ECO:0000313" key="2">
    <source>
        <dbReference type="Proteomes" id="UP000196581"/>
    </source>
</evidence>